<evidence type="ECO:0000313" key="2">
    <source>
        <dbReference type="Proteomes" id="UP000594638"/>
    </source>
</evidence>
<sequence length="306" mass="34500">MSGTGGYAAPRRNAGEELCHPPVADRFQQMLFQQQKFMQVPVPANVTNLDRLMETLTISIPAQNSSEVNARRSKMQEADSAPFYYLEDLCESLTMRSLYGAGVPFLLNGQDLVTQYYIPYLSGIQLYVDPSKPLLDLRKPGEEKAEISSSPGLLVLDYMEREKPWLRKPLSEQLEALASQLNLKQCRSSDLLPTSWISIAWYPIYRIPVGPVLGDLEASFLTFHSLSTQAANASKDRGIVDSSSKISLPVFGLASFKLRGSILSPHEPLECKQEWSLWQAAESWLQHLRVALPDFQFYSAHYPRQR</sequence>
<accession>A0A8S0QBJ9</accession>
<dbReference type="Proteomes" id="UP000594638">
    <property type="component" value="Unassembled WGS sequence"/>
</dbReference>
<protein>
    <submittedName>
        <fullName evidence="1">Uncharacterized protein</fullName>
    </submittedName>
</protein>
<dbReference type="OrthoDB" id="1716402at2759"/>
<gene>
    <name evidence="1" type="ORF">OLEA9_A090200</name>
</gene>
<keyword evidence="2" id="KW-1185">Reference proteome</keyword>
<evidence type="ECO:0000313" key="1">
    <source>
        <dbReference type="EMBL" id="CAA2963873.1"/>
    </source>
</evidence>
<comment type="caution">
    <text evidence="1">The sequence shown here is derived from an EMBL/GenBank/DDBJ whole genome shotgun (WGS) entry which is preliminary data.</text>
</comment>
<dbReference type="AlphaFoldDB" id="A0A8S0QBJ9"/>
<dbReference type="EMBL" id="CACTIH010001814">
    <property type="protein sequence ID" value="CAA2963873.1"/>
    <property type="molecule type" value="Genomic_DNA"/>
</dbReference>
<reference evidence="1 2" key="1">
    <citation type="submission" date="2019-12" db="EMBL/GenBank/DDBJ databases">
        <authorList>
            <person name="Alioto T."/>
            <person name="Alioto T."/>
            <person name="Gomez Garrido J."/>
        </authorList>
    </citation>
    <scope>NUCLEOTIDE SEQUENCE [LARGE SCALE GENOMIC DNA]</scope>
</reference>
<proteinExistence type="predicted"/>
<dbReference type="Pfam" id="PF05623">
    <property type="entry name" value="DUF789"/>
    <property type="match status" value="1"/>
</dbReference>
<dbReference type="PANTHER" id="PTHR31343">
    <property type="entry name" value="T15D22.8"/>
    <property type="match status" value="1"/>
</dbReference>
<organism evidence="1 2">
    <name type="scientific">Olea europaea subsp. europaea</name>
    <dbReference type="NCBI Taxonomy" id="158383"/>
    <lineage>
        <taxon>Eukaryota</taxon>
        <taxon>Viridiplantae</taxon>
        <taxon>Streptophyta</taxon>
        <taxon>Embryophyta</taxon>
        <taxon>Tracheophyta</taxon>
        <taxon>Spermatophyta</taxon>
        <taxon>Magnoliopsida</taxon>
        <taxon>eudicotyledons</taxon>
        <taxon>Gunneridae</taxon>
        <taxon>Pentapetalae</taxon>
        <taxon>asterids</taxon>
        <taxon>lamiids</taxon>
        <taxon>Lamiales</taxon>
        <taxon>Oleaceae</taxon>
        <taxon>Oleeae</taxon>
        <taxon>Olea</taxon>
    </lineage>
</organism>
<dbReference type="InterPro" id="IPR008507">
    <property type="entry name" value="DUF789"/>
</dbReference>
<dbReference type="Gramene" id="OE9A090200T1">
    <property type="protein sequence ID" value="OE9A090200C1"/>
    <property type="gene ID" value="OE9A090200"/>
</dbReference>
<name>A0A8S0QBJ9_OLEEU</name>
<dbReference type="PANTHER" id="PTHR31343:SF4">
    <property type="entry name" value="DUF789 DOMAIN-CONTAINING PROTEIN"/>
    <property type="match status" value="1"/>
</dbReference>